<comment type="caution">
    <text evidence="1">The sequence shown here is derived from an EMBL/GenBank/DDBJ whole genome shotgun (WGS) entry which is preliminary data.</text>
</comment>
<dbReference type="OrthoDB" id="10160711at2759"/>
<proteinExistence type="predicted"/>
<protein>
    <submittedName>
        <fullName evidence="1">Uncharacterized protein</fullName>
    </submittedName>
</protein>
<gene>
    <name evidence="1" type="ORF">BpHYR1_028408</name>
</gene>
<organism evidence="1 2">
    <name type="scientific">Brachionus plicatilis</name>
    <name type="common">Marine rotifer</name>
    <name type="synonym">Brachionus muelleri</name>
    <dbReference type="NCBI Taxonomy" id="10195"/>
    <lineage>
        <taxon>Eukaryota</taxon>
        <taxon>Metazoa</taxon>
        <taxon>Spiralia</taxon>
        <taxon>Gnathifera</taxon>
        <taxon>Rotifera</taxon>
        <taxon>Eurotatoria</taxon>
        <taxon>Monogononta</taxon>
        <taxon>Pseudotrocha</taxon>
        <taxon>Ploima</taxon>
        <taxon>Brachionidae</taxon>
        <taxon>Brachionus</taxon>
    </lineage>
</organism>
<dbReference type="EMBL" id="REGN01009308">
    <property type="protein sequence ID" value="RNA01472.1"/>
    <property type="molecule type" value="Genomic_DNA"/>
</dbReference>
<reference evidence="1 2" key="1">
    <citation type="journal article" date="2018" name="Sci. Rep.">
        <title>Genomic signatures of local adaptation to the degree of environmental predictability in rotifers.</title>
        <authorList>
            <person name="Franch-Gras L."/>
            <person name="Hahn C."/>
            <person name="Garcia-Roger E.M."/>
            <person name="Carmona M.J."/>
            <person name="Serra M."/>
            <person name="Gomez A."/>
        </authorList>
    </citation>
    <scope>NUCLEOTIDE SEQUENCE [LARGE SCALE GENOMIC DNA]</scope>
    <source>
        <strain evidence="1">HYR1</strain>
    </source>
</reference>
<sequence>MKIGLDSGATHSVMNHMTAISNKFDILRTYKRIKTATGITSEASGVTKPVEVDIGGNKCILEFIVFDHDDHDVLLGIDWLHKTRAGIFPAHGLIKFPSCELSFDRDKLELSCDVFEVLTADIDEFEQKYDYFWQTPDFKMVPKSELQWCSGFSNLR</sequence>
<keyword evidence="2" id="KW-1185">Reference proteome</keyword>
<evidence type="ECO:0000313" key="2">
    <source>
        <dbReference type="Proteomes" id="UP000276133"/>
    </source>
</evidence>
<evidence type="ECO:0000313" key="1">
    <source>
        <dbReference type="EMBL" id="RNA01472.1"/>
    </source>
</evidence>
<dbReference type="CDD" id="cd00303">
    <property type="entry name" value="retropepsin_like"/>
    <property type="match status" value="1"/>
</dbReference>
<accession>A0A3M7PQR5</accession>
<dbReference type="SUPFAM" id="SSF50630">
    <property type="entry name" value="Acid proteases"/>
    <property type="match status" value="1"/>
</dbReference>
<dbReference type="Gene3D" id="2.40.70.10">
    <property type="entry name" value="Acid Proteases"/>
    <property type="match status" value="1"/>
</dbReference>
<dbReference type="Proteomes" id="UP000276133">
    <property type="component" value="Unassembled WGS sequence"/>
</dbReference>
<dbReference type="AlphaFoldDB" id="A0A3M7PQR5"/>
<dbReference type="InterPro" id="IPR021109">
    <property type="entry name" value="Peptidase_aspartic_dom_sf"/>
</dbReference>
<dbReference type="Pfam" id="PF08284">
    <property type="entry name" value="RVP_2"/>
    <property type="match status" value="1"/>
</dbReference>
<name>A0A3M7PQR5_BRAPC</name>